<dbReference type="Pfam" id="PF12833">
    <property type="entry name" value="HTH_18"/>
    <property type="match status" value="1"/>
</dbReference>
<dbReference type="InterPro" id="IPR018060">
    <property type="entry name" value="HTH_AraC"/>
</dbReference>
<dbReference type="PANTHER" id="PTHR47893">
    <property type="entry name" value="REGULATORY PROTEIN PCHR"/>
    <property type="match status" value="1"/>
</dbReference>
<comment type="caution">
    <text evidence="5">The sequence shown here is derived from an EMBL/GenBank/DDBJ whole genome shotgun (WGS) entry which is preliminary data.</text>
</comment>
<protein>
    <submittedName>
        <fullName evidence="5">AraC-like DNA-binding protein</fullName>
    </submittedName>
</protein>
<sequence>MQQSTKTLPDVAVRWLIESNPALAPEIIPSVLEPQIVAMPIPPEVGHGYLERLPLADGFSLFRGVHRFRPQMDSRLIALAEFDFQFPEVMLAIQTVKGGILRHQERYPPAELIYRPGHDFFRRAERFHVTPWIDTASNSDMTALILTEDVLRELLDPPLAERLIQRLGLDPAPMVRVRPMPLAISGLLQTAMSTQVRGPLRRLFAQAKVLEYLGALMAHVELAEPETRLGGLNRDAIQALHLHLIRLEGKLPSLDELATRFGISARWLNAAFASEYGLPIHRFIAEQRLSEAQRAILESDIPLKQLAARLGYTHTNHFNAAFKRKFGYPPGSLRRKRRGLDDETGSDWV</sequence>
<evidence type="ECO:0000256" key="3">
    <source>
        <dbReference type="ARBA" id="ARBA00023163"/>
    </source>
</evidence>
<gene>
    <name evidence="5" type="ORF">EDC35_11173</name>
</gene>
<keyword evidence="1" id="KW-0805">Transcription regulation</keyword>
<dbReference type="InterPro" id="IPR053142">
    <property type="entry name" value="PchR_regulatory_protein"/>
</dbReference>
<dbReference type="EMBL" id="SMAO01000011">
    <property type="protein sequence ID" value="TCT18873.1"/>
    <property type="molecule type" value="Genomic_DNA"/>
</dbReference>
<dbReference type="Proteomes" id="UP000295717">
    <property type="component" value="Unassembled WGS sequence"/>
</dbReference>
<proteinExistence type="predicted"/>
<dbReference type="OrthoDB" id="6670788at2"/>
<keyword evidence="6" id="KW-1185">Reference proteome</keyword>
<dbReference type="PROSITE" id="PS00041">
    <property type="entry name" value="HTH_ARAC_FAMILY_1"/>
    <property type="match status" value="1"/>
</dbReference>
<evidence type="ECO:0000313" key="5">
    <source>
        <dbReference type="EMBL" id="TCT18873.1"/>
    </source>
</evidence>
<evidence type="ECO:0000256" key="2">
    <source>
        <dbReference type="ARBA" id="ARBA00023125"/>
    </source>
</evidence>
<dbReference type="SMART" id="SM00342">
    <property type="entry name" value="HTH_ARAC"/>
    <property type="match status" value="1"/>
</dbReference>
<dbReference type="AlphaFoldDB" id="A0A4R3MVW6"/>
<keyword evidence="3" id="KW-0804">Transcription</keyword>
<keyword evidence="2 5" id="KW-0238">DNA-binding</keyword>
<dbReference type="InterPro" id="IPR009057">
    <property type="entry name" value="Homeodomain-like_sf"/>
</dbReference>
<dbReference type="Gene3D" id="1.10.10.60">
    <property type="entry name" value="Homeodomain-like"/>
    <property type="match status" value="1"/>
</dbReference>
<name>A0A4R3MVW6_9GAMM</name>
<feature type="domain" description="HTH araC/xylS-type" evidence="4">
    <location>
        <begin position="234"/>
        <end position="336"/>
    </location>
</feature>
<dbReference type="GO" id="GO:0043565">
    <property type="term" value="F:sequence-specific DNA binding"/>
    <property type="evidence" value="ECO:0007669"/>
    <property type="project" value="InterPro"/>
</dbReference>
<accession>A0A4R3MVW6</accession>
<dbReference type="GO" id="GO:0003700">
    <property type="term" value="F:DNA-binding transcription factor activity"/>
    <property type="evidence" value="ECO:0007669"/>
    <property type="project" value="InterPro"/>
</dbReference>
<organism evidence="5 6">
    <name type="scientific">Thiobaca trueperi</name>
    <dbReference type="NCBI Taxonomy" id="127458"/>
    <lineage>
        <taxon>Bacteria</taxon>
        <taxon>Pseudomonadati</taxon>
        <taxon>Pseudomonadota</taxon>
        <taxon>Gammaproteobacteria</taxon>
        <taxon>Chromatiales</taxon>
        <taxon>Chromatiaceae</taxon>
        <taxon>Thiobaca</taxon>
    </lineage>
</organism>
<dbReference type="SUPFAM" id="SSF46689">
    <property type="entry name" value="Homeodomain-like"/>
    <property type="match status" value="1"/>
</dbReference>
<dbReference type="PROSITE" id="PS01124">
    <property type="entry name" value="HTH_ARAC_FAMILY_2"/>
    <property type="match status" value="1"/>
</dbReference>
<dbReference type="RefSeq" id="WP_132978481.1">
    <property type="nucleotide sequence ID" value="NZ_SMAO01000011.1"/>
</dbReference>
<dbReference type="PANTHER" id="PTHR47893:SF1">
    <property type="entry name" value="REGULATORY PROTEIN PCHR"/>
    <property type="match status" value="1"/>
</dbReference>
<evidence type="ECO:0000259" key="4">
    <source>
        <dbReference type="PROSITE" id="PS01124"/>
    </source>
</evidence>
<dbReference type="InterPro" id="IPR018062">
    <property type="entry name" value="HTH_AraC-typ_CS"/>
</dbReference>
<evidence type="ECO:0000313" key="6">
    <source>
        <dbReference type="Proteomes" id="UP000295717"/>
    </source>
</evidence>
<evidence type="ECO:0000256" key="1">
    <source>
        <dbReference type="ARBA" id="ARBA00023015"/>
    </source>
</evidence>
<reference evidence="5 6" key="1">
    <citation type="submission" date="2019-03" db="EMBL/GenBank/DDBJ databases">
        <title>Genomic Encyclopedia of Type Strains, Phase IV (KMG-IV): sequencing the most valuable type-strain genomes for metagenomic binning, comparative biology and taxonomic classification.</title>
        <authorList>
            <person name="Goeker M."/>
        </authorList>
    </citation>
    <scope>NUCLEOTIDE SEQUENCE [LARGE SCALE GENOMIC DNA]</scope>
    <source>
        <strain evidence="5 6">DSM 13587</strain>
    </source>
</reference>